<evidence type="ECO:0000256" key="1">
    <source>
        <dbReference type="ARBA" id="ARBA00001971"/>
    </source>
</evidence>
<keyword evidence="9" id="KW-0812">Transmembrane</keyword>
<dbReference type="InterPro" id="IPR002401">
    <property type="entry name" value="Cyt_P450_E_grp-I"/>
</dbReference>
<dbReference type="SUPFAM" id="SSF48264">
    <property type="entry name" value="Cytochrome P450"/>
    <property type="match status" value="1"/>
</dbReference>
<dbReference type="OrthoDB" id="1470350at2759"/>
<dbReference type="InterPro" id="IPR050121">
    <property type="entry name" value="Cytochrome_P450_monoxygenase"/>
</dbReference>
<keyword evidence="6 8" id="KW-0408">Iron</keyword>
<evidence type="ECO:0000256" key="2">
    <source>
        <dbReference type="ARBA" id="ARBA00010617"/>
    </source>
</evidence>
<reference evidence="10 11" key="1">
    <citation type="journal article" date="2018" name="Mycol. Prog.">
        <title>Coniella lustricola, a new species from submerged detritus.</title>
        <authorList>
            <person name="Raudabaugh D.B."/>
            <person name="Iturriaga T."/>
            <person name="Carver A."/>
            <person name="Mondo S."/>
            <person name="Pangilinan J."/>
            <person name="Lipzen A."/>
            <person name="He G."/>
            <person name="Amirebrahimi M."/>
            <person name="Grigoriev I.V."/>
            <person name="Miller A.N."/>
        </authorList>
    </citation>
    <scope>NUCLEOTIDE SEQUENCE [LARGE SCALE GENOMIC DNA]</scope>
    <source>
        <strain evidence="10 11">B22-T-1</strain>
    </source>
</reference>
<dbReference type="InterPro" id="IPR036396">
    <property type="entry name" value="Cyt_P450_sf"/>
</dbReference>
<dbReference type="InParanoid" id="A0A2T2ZYK4"/>
<dbReference type="STRING" id="2025994.A0A2T2ZYK4"/>
<gene>
    <name evidence="10" type="ORF">BD289DRAFT_415433</name>
</gene>
<keyword evidence="7" id="KW-0503">Monooxygenase</keyword>
<proteinExistence type="inferred from homology"/>
<name>A0A2T2ZYK4_9PEZI</name>
<dbReference type="InterPro" id="IPR001128">
    <property type="entry name" value="Cyt_P450"/>
</dbReference>
<dbReference type="GO" id="GO:0005506">
    <property type="term" value="F:iron ion binding"/>
    <property type="evidence" value="ECO:0007669"/>
    <property type="project" value="InterPro"/>
</dbReference>
<evidence type="ECO:0000256" key="5">
    <source>
        <dbReference type="ARBA" id="ARBA00023002"/>
    </source>
</evidence>
<sequence>MVQHPFAAALILATLGFSCWRLVYLAFKSTNAIRWTFDLELASTALCSWILAALLYRLTLHPLANYPGPVIAACTDWYNVYWVATGNRHLEIDKQHKTWGTTIRYGPNRISFCSEGAHRDLGAVNANVLRSSVFSSFKKFFGVDSSATTLDPKEHAFRRRIDYQTLMPRILQAYESRVTPHIDFMTTHLAEDLPKASSEDQEGEWGPTQNMTSVLTYCIADIMADVVFSQPWNVQRDPRNRRPIEMLPKSTTGLLVVGHMQTVIRLGLHWVMFFPFIKDILQFLLLAKSFASRRASLSDHDLEGRRDIWSTLLVSKDAETGRTFTPEQLTSEAGMFVTAGTGTSILAVSSTLFYLLRYPHTLTRLAEDIRARFSVNRTSPNQNGSTPACPISWGSSELQNTPYLYACIYEAMRLSPGLPGFSPRVAGPGGVSLDGIWFPEGTELGIPFWSLNRDARYFPDPLTYNPDRWMPVTQGGQGLQPGSGPAAAFTPFGQGRFGCLGRHFAMQEVTLILSHLIWLFDIRQEPRKDYGGKNGNKPEGRGCDDEFQLHDRFTGDGDGPYVQFRHRSF</sequence>
<evidence type="ECO:0000256" key="4">
    <source>
        <dbReference type="ARBA" id="ARBA00022723"/>
    </source>
</evidence>
<comment type="cofactor">
    <cofactor evidence="1 8">
        <name>heme</name>
        <dbReference type="ChEBI" id="CHEBI:30413"/>
    </cofactor>
</comment>
<feature type="binding site" description="axial binding residue" evidence="8">
    <location>
        <position position="499"/>
    </location>
    <ligand>
        <name>heme</name>
        <dbReference type="ChEBI" id="CHEBI:30413"/>
    </ligand>
    <ligandPart>
        <name>Fe</name>
        <dbReference type="ChEBI" id="CHEBI:18248"/>
    </ligandPart>
</feature>
<dbReference type="Pfam" id="PF00067">
    <property type="entry name" value="p450"/>
    <property type="match status" value="1"/>
</dbReference>
<dbReference type="Proteomes" id="UP000241462">
    <property type="component" value="Unassembled WGS sequence"/>
</dbReference>
<evidence type="ECO:0000256" key="3">
    <source>
        <dbReference type="ARBA" id="ARBA00022617"/>
    </source>
</evidence>
<comment type="similarity">
    <text evidence="2">Belongs to the cytochrome P450 family.</text>
</comment>
<dbReference type="GO" id="GO:0020037">
    <property type="term" value="F:heme binding"/>
    <property type="evidence" value="ECO:0007669"/>
    <property type="project" value="InterPro"/>
</dbReference>
<evidence type="ECO:0000256" key="8">
    <source>
        <dbReference type="PIRSR" id="PIRSR602401-1"/>
    </source>
</evidence>
<protein>
    <submittedName>
        <fullName evidence="10">Cytochrome P450</fullName>
    </submittedName>
</protein>
<evidence type="ECO:0000256" key="9">
    <source>
        <dbReference type="SAM" id="Phobius"/>
    </source>
</evidence>
<evidence type="ECO:0000256" key="7">
    <source>
        <dbReference type="ARBA" id="ARBA00023033"/>
    </source>
</evidence>
<dbReference type="PANTHER" id="PTHR24305">
    <property type="entry name" value="CYTOCHROME P450"/>
    <property type="match status" value="1"/>
</dbReference>
<dbReference type="GO" id="GO:0004497">
    <property type="term" value="F:monooxygenase activity"/>
    <property type="evidence" value="ECO:0007669"/>
    <property type="project" value="UniProtKB-KW"/>
</dbReference>
<organism evidence="10 11">
    <name type="scientific">Coniella lustricola</name>
    <dbReference type="NCBI Taxonomy" id="2025994"/>
    <lineage>
        <taxon>Eukaryota</taxon>
        <taxon>Fungi</taxon>
        <taxon>Dikarya</taxon>
        <taxon>Ascomycota</taxon>
        <taxon>Pezizomycotina</taxon>
        <taxon>Sordariomycetes</taxon>
        <taxon>Sordariomycetidae</taxon>
        <taxon>Diaporthales</taxon>
        <taxon>Schizoparmaceae</taxon>
        <taxon>Coniella</taxon>
    </lineage>
</organism>
<keyword evidence="4 8" id="KW-0479">Metal-binding</keyword>
<evidence type="ECO:0000313" key="10">
    <source>
        <dbReference type="EMBL" id="PSR79600.1"/>
    </source>
</evidence>
<feature type="transmembrane region" description="Helical" evidence="9">
    <location>
        <begin position="6"/>
        <end position="27"/>
    </location>
</feature>
<dbReference type="PANTHER" id="PTHR24305:SF237">
    <property type="entry name" value="CYTOCHROME P450 MONOOXYGENASE ATNE-RELATED"/>
    <property type="match status" value="1"/>
</dbReference>
<dbReference type="PRINTS" id="PR00385">
    <property type="entry name" value="P450"/>
</dbReference>
<dbReference type="GO" id="GO:0016705">
    <property type="term" value="F:oxidoreductase activity, acting on paired donors, with incorporation or reduction of molecular oxygen"/>
    <property type="evidence" value="ECO:0007669"/>
    <property type="project" value="InterPro"/>
</dbReference>
<dbReference type="Gene3D" id="1.10.630.10">
    <property type="entry name" value="Cytochrome P450"/>
    <property type="match status" value="1"/>
</dbReference>
<dbReference type="PRINTS" id="PR00463">
    <property type="entry name" value="EP450I"/>
</dbReference>
<keyword evidence="3 8" id="KW-0349">Heme</keyword>
<keyword evidence="5" id="KW-0560">Oxidoreductase</keyword>
<evidence type="ECO:0000256" key="6">
    <source>
        <dbReference type="ARBA" id="ARBA00023004"/>
    </source>
</evidence>
<keyword evidence="11" id="KW-1185">Reference proteome</keyword>
<keyword evidence="9" id="KW-1133">Transmembrane helix</keyword>
<dbReference type="EMBL" id="KZ678561">
    <property type="protein sequence ID" value="PSR79600.1"/>
    <property type="molecule type" value="Genomic_DNA"/>
</dbReference>
<dbReference type="AlphaFoldDB" id="A0A2T2ZYK4"/>
<feature type="transmembrane region" description="Helical" evidence="9">
    <location>
        <begin position="39"/>
        <end position="58"/>
    </location>
</feature>
<accession>A0A2T2ZYK4</accession>
<evidence type="ECO:0000313" key="11">
    <source>
        <dbReference type="Proteomes" id="UP000241462"/>
    </source>
</evidence>
<keyword evidence="9" id="KW-0472">Membrane</keyword>